<feature type="chain" id="PRO_5047081915" evidence="3">
    <location>
        <begin position="17"/>
        <end position="320"/>
    </location>
</feature>
<keyword evidence="5" id="KW-1185">Reference proteome</keyword>
<dbReference type="Gene3D" id="3.40.50.720">
    <property type="entry name" value="NAD(P)-binding Rossmann-like Domain"/>
    <property type="match status" value="1"/>
</dbReference>
<dbReference type="PANTHER" id="PTHR43313:SF54">
    <property type="entry name" value="HYDROXYSTEROID (17-BETA) DEHYDROGENASE 6 PRECURSOR"/>
    <property type="match status" value="1"/>
</dbReference>
<organism evidence="4 5">
    <name type="scientific">Staurois parvus</name>
    <dbReference type="NCBI Taxonomy" id="386267"/>
    <lineage>
        <taxon>Eukaryota</taxon>
        <taxon>Metazoa</taxon>
        <taxon>Chordata</taxon>
        <taxon>Craniata</taxon>
        <taxon>Vertebrata</taxon>
        <taxon>Euteleostomi</taxon>
        <taxon>Amphibia</taxon>
        <taxon>Batrachia</taxon>
        <taxon>Anura</taxon>
        <taxon>Neobatrachia</taxon>
        <taxon>Ranoidea</taxon>
        <taxon>Ranidae</taxon>
        <taxon>Staurois</taxon>
    </lineage>
</organism>
<dbReference type="PRINTS" id="PR00081">
    <property type="entry name" value="GDHRDH"/>
</dbReference>
<proteinExistence type="inferred from homology"/>
<dbReference type="EMBL" id="CATNWA010018826">
    <property type="protein sequence ID" value="CAI9609741.1"/>
    <property type="molecule type" value="Genomic_DNA"/>
</dbReference>
<reference evidence="4" key="1">
    <citation type="submission" date="2023-05" db="EMBL/GenBank/DDBJ databases">
        <authorList>
            <person name="Stuckert A."/>
        </authorList>
    </citation>
    <scope>NUCLEOTIDE SEQUENCE</scope>
</reference>
<evidence type="ECO:0000256" key="1">
    <source>
        <dbReference type="ARBA" id="ARBA00006484"/>
    </source>
</evidence>
<comment type="similarity">
    <text evidence="1 2">Belongs to the short-chain dehydrogenases/reductases (SDR) family.</text>
</comment>
<evidence type="ECO:0000313" key="4">
    <source>
        <dbReference type="EMBL" id="CAI9609741.1"/>
    </source>
</evidence>
<evidence type="ECO:0000256" key="2">
    <source>
        <dbReference type="RuleBase" id="RU000363"/>
    </source>
</evidence>
<name>A0ABN9GM27_9NEOB</name>
<protein>
    <submittedName>
        <fullName evidence="4">Uncharacterized protein</fullName>
    </submittedName>
</protein>
<dbReference type="Proteomes" id="UP001162483">
    <property type="component" value="Unassembled WGS sequence"/>
</dbReference>
<dbReference type="PANTHER" id="PTHR43313">
    <property type="entry name" value="SHORT-CHAIN DEHYDROGENASE/REDUCTASE FAMILY 9C"/>
    <property type="match status" value="1"/>
</dbReference>
<comment type="caution">
    <text evidence="4">The sequence shown here is derived from an EMBL/GenBank/DDBJ whole genome shotgun (WGS) entry which is preliminary data.</text>
</comment>
<dbReference type="PRINTS" id="PR00080">
    <property type="entry name" value="SDRFAMILY"/>
</dbReference>
<dbReference type="SUPFAM" id="SSF51735">
    <property type="entry name" value="NAD(P)-binding Rossmann-fold domains"/>
    <property type="match status" value="1"/>
</dbReference>
<evidence type="ECO:0000313" key="5">
    <source>
        <dbReference type="Proteomes" id="UP001162483"/>
    </source>
</evidence>
<gene>
    <name evidence="4" type="ORF">SPARVUS_LOCUS14287387</name>
</gene>
<feature type="signal peptide" evidence="3">
    <location>
        <begin position="1"/>
        <end position="16"/>
    </location>
</feature>
<dbReference type="Pfam" id="PF00106">
    <property type="entry name" value="adh_short"/>
    <property type="match status" value="1"/>
</dbReference>
<evidence type="ECO:0000256" key="3">
    <source>
        <dbReference type="SAM" id="SignalP"/>
    </source>
</evidence>
<sequence length="320" mass="35633">MCLWLPLLVVLGLVLLYRWHRQSQILENLTDKYVLITGCDTGFGNLLAKRLDKRGMKVLAACLTPQGAENLKGETSSRLHTIIMDVADSKSVKSAAKWAAEIVGDAGLWGLVNNAGIGSGLTPNLWHTKDDFVKVLNINLLGMVDVTLNMAPLVIKARGRIVNVSSAAGRIAIVGGGYCPSKYATEAFSDSLRRELRDFGVKVCIIEPGTYKTLIIEKDRHRKNMEHLWNNLPENIKELFGEQYYHQYAKGLLSLLDTGSPKIHQVPDCMEHALTAVHPWTRYAPGWDCKLYYLPVSYLPTAISDYMVCRSSPKPAHKLE</sequence>
<dbReference type="InterPro" id="IPR002347">
    <property type="entry name" value="SDR_fam"/>
</dbReference>
<accession>A0ABN9GM27</accession>
<dbReference type="InterPro" id="IPR036291">
    <property type="entry name" value="NAD(P)-bd_dom_sf"/>
</dbReference>
<keyword evidence="3" id="KW-0732">Signal</keyword>